<comment type="catalytic activity">
    <reaction evidence="1">
        <text>ATP + H2O = ADP + phosphate + H(+)</text>
        <dbReference type="Rhea" id="RHEA:13065"/>
        <dbReference type="ChEBI" id="CHEBI:15377"/>
        <dbReference type="ChEBI" id="CHEBI:15378"/>
        <dbReference type="ChEBI" id="CHEBI:30616"/>
        <dbReference type="ChEBI" id="CHEBI:43474"/>
        <dbReference type="ChEBI" id="CHEBI:456216"/>
        <dbReference type="EC" id="3.6.4.13"/>
    </reaction>
</comment>
<name>A0A0G0L7U6_9BACT</name>
<proteinExistence type="predicted"/>
<evidence type="ECO:0000259" key="2">
    <source>
        <dbReference type="SMART" id="SM00847"/>
    </source>
</evidence>
<dbReference type="InterPro" id="IPR007502">
    <property type="entry name" value="Helicase-assoc_dom"/>
</dbReference>
<dbReference type="InterPro" id="IPR011709">
    <property type="entry name" value="DEAD-box_helicase_OB_fold"/>
</dbReference>
<organism evidence="3 4">
    <name type="scientific">Candidatus Shapirobacteria bacterium GW2011_GWE1_38_10</name>
    <dbReference type="NCBI Taxonomy" id="1618488"/>
    <lineage>
        <taxon>Bacteria</taxon>
        <taxon>Candidatus Shapironibacteriota</taxon>
    </lineage>
</organism>
<dbReference type="SMART" id="SM00847">
    <property type="entry name" value="HA2"/>
    <property type="match status" value="1"/>
</dbReference>
<evidence type="ECO:0000256" key="1">
    <source>
        <dbReference type="ARBA" id="ARBA00047984"/>
    </source>
</evidence>
<evidence type="ECO:0000313" key="3">
    <source>
        <dbReference type="EMBL" id="KKQ48726.1"/>
    </source>
</evidence>
<reference evidence="3 4" key="1">
    <citation type="journal article" date="2015" name="Nature">
        <title>rRNA introns, odd ribosomes, and small enigmatic genomes across a large radiation of phyla.</title>
        <authorList>
            <person name="Brown C.T."/>
            <person name="Hug L.A."/>
            <person name="Thomas B.C."/>
            <person name="Sharon I."/>
            <person name="Castelle C.J."/>
            <person name="Singh A."/>
            <person name="Wilkins M.J."/>
            <person name="Williams K.H."/>
            <person name="Banfield J.F."/>
        </authorList>
    </citation>
    <scope>NUCLEOTIDE SEQUENCE [LARGE SCALE GENOMIC DNA]</scope>
</reference>
<dbReference type="PANTHER" id="PTHR18934:SF83">
    <property type="entry name" value="PRE-MRNA-SPLICING FACTOR ATP-DEPENDENT RNA HELICASE DHX16"/>
    <property type="match status" value="1"/>
</dbReference>
<comment type="caution">
    <text evidence="3">The sequence shown here is derived from an EMBL/GenBank/DDBJ whole genome shotgun (WGS) entry which is preliminary data.</text>
</comment>
<evidence type="ECO:0000313" key="4">
    <source>
        <dbReference type="Proteomes" id="UP000034231"/>
    </source>
</evidence>
<dbReference type="EMBL" id="LBTX01000025">
    <property type="protein sequence ID" value="KKQ48726.1"/>
    <property type="molecule type" value="Genomic_DNA"/>
</dbReference>
<accession>A0A0G0L7U6</accession>
<protein>
    <recommendedName>
        <fullName evidence="2">Helicase-associated domain-containing protein</fullName>
    </recommendedName>
</protein>
<dbReference type="Gene3D" id="1.20.120.1080">
    <property type="match status" value="1"/>
</dbReference>
<dbReference type="PANTHER" id="PTHR18934">
    <property type="entry name" value="ATP-DEPENDENT RNA HELICASE"/>
    <property type="match status" value="1"/>
</dbReference>
<gene>
    <name evidence="3" type="ORF">US68_C0025G0011</name>
</gene>
<dbReference type="GO" id="GO:0003723">
    <property type="term" value="F:RNA binding"/>
    <property type="evidence" value="ECO:0007669"/>
    <property type="project" value="TreeGrafter"/>
</dbReference>
<dbReference type="Pfam" id="PF07717">
    <property type="entry name" value="OB_NTP_bind"/>
    <property type="match status" value="1"/>
</dbReference>
<dbReference type="GO" id="GO:0003724">
    <property type="term" value="F:RNA helicase activity"/>
    <property type="evidence" value="ECO:0007669"/>
    <property type="project" value="UniProtKB-EC"/>
</dbReference>
<feature type="domain" description="Helicase-associated" evidence="2">
    <location>
        <begin position="1"/>
        <end position="66"/>
    </location>
</feature>
<feature type="non-terminal residue" evidence="3">
    <location>
        <position position="1"/>
    </location>
</feature>
<dbReference type="Proteomes" id="UP000034231">
    <property type="component" value="Unassembled WGS sequence"/>
</dbReference>
<dbReference type="Pfam" id="PF21010">
    <property type="entry name" value="HA2_C"/>
    <property type="match status" value="1"/>
</dbReference>
<dbReference type="AlphaFoldDB" id="A0A0G0L7U6"/>
<sequence length="250" mass="28424">TELGLEPRLGRMVIEAAMRDCVNEICIIAAFLGGKRIFSRPTDSEIDADHAHDRFRDRESDFITYLNIWNKYVASGYSDEWAKNNYLNERALEEVKNVRLDLIDVLARHNIEVQDGARVKINRDQIGKSIAAGFITNLIEQSGKFTYRKLDGTKNEIFIHPSSTMFSRNSGSALIISGDIFINPLGKAYASDCMPIKPAWIVEIAPWLTKVRYARHAKYNKKLRRKVTEASYFLKGSKNNLFLGSVDETS</sequence>